<sequence>PPRRQKLCLHYLRELNGETENDLREAFIKTAAAETFLLWNYYKRKNDNDAKVLDSGIIPPEFLRSMFYTFGDYRDICLGIDISTKTPDDDLAQANENISKIFSEPKGKSLGQVSREDWWKEYCPQIWEGMLCALIHDLKGEEEIKKEIKNYYSYKNLKQSKNDIPSLEDFAKRPQFFRW</sequence>
<dbReference type="InterPro" id="IPR042202">
    <property type="entry name" value="Duffy-ag-bd_sf"/>
</dbReference>
<evidence type="ECO:0000313" key="2">
    <source>
        <dbReference type="EMBL" id="ABB88686.1"/>
    </source>
</evidence>
<reference evidence="2" key="1">
    <citation type="journal article" date="2006" name="Infect. Immun.">
        <title>Transcribed var genes associated with placental malaria in Malawian women.</title>
        <authorList>
            <person name="Duffy M.F."/>
            <person name="Caragounis A."/>
            <person name="Noviyanti R."/>
            <person name="Kyriacou H.M."/>
            <person name="Choong E.K."/>
            <person name="Boysen K."/>
            <person name="Healer J."/>
            <person name="Rowe J.A."/>
            <person name="Molyneux M.E."/>
            <person name="Brown G.V."/>
            <person name="Rogerson S.J."/>
        </authorList>
    </citation>
    <scope>NUCLEOTIDE SEQUENCE</scope>
    <source>
        <strain evidence="2">Mplc226-5</strain>
    </source>
</reference>
<dbReference type="Pfam" id="PF05424">
    <property type="entry name" value="Duffy_binding"/>
    <property type="match status" value="1"/>
</dbReference>
<protein>
    <submittedName>
        <fullName evidence="2">EMP1 variant surface antigen</fullName>
    </submittedName>
</protein>
<organism evidence="2">
    <name type="scientific">Plasmodium falciparum</name>
    <name type="common">malaria parasite P. falciparum</name>
    <dbReference type="NCBI Taxonomy" id="5833"/>
    <lineage>
        <taxon>Eukaryota</taxon>
        <taxon>Sar</taxon>
        <taxon>Alveolata</taxon>
        <taxon>Apicomplexa</taxon>
        <taxon>Aconoidasida</taxon>
        <taxon>Haemosporida</taxon>
        <taxon>Plasmodiidae</taxon>
        <taxon>Plasmodium</taxon>
        <taxon>Plasmodium (Laverania)</taxon>
    </lineage>
</organism>
<accession>Q1L091</accession>
<feature type="domain" description="Duffy-antigen binding" evidence="1">
    <location>
        <begin position="1"/>
        <end position="153"/>
    </location>
</feature>
<feature type="non-terminal residue" evidence="2">
    <location>
        <position position="1"/>
    </location>
</feature>
<feature type="non-terminal residue" evidence="2">
    <location>
        <position position="179"/>
    </location>
</feature>
<proteinExistence type="evidence at transcript level"/>
<dbReference type="GO" id="GO:0046789">
    <property type="term" value="F:host cell surface receptor binding"/>
    <property type="evidence" value="ECO:0007669"/>
    <property type="project" value="InterPro"/>
</dbReference>
<dbReference type="EMBL" id="DQ286626">
    <property type="protein sequence ID" value="ABB88686.1"/>
    <property type="molecule type" value="mRNA"/>
</dbReference>
<name>Q1L091_PLAFA</name>
<evidence type="ECO:0000259" key="1">
    <source>
        <dbReference type="Pfam" id="PF05424"/>
    </source>
</evidence>
<dbReference type="InterPro" id="IPR008602">
    <property type="entry name" value="Duffy-antigen-binding"/>
</dbReference>
<dbReference type="Gene3D" id="1.20.1310.20">
    <property type="entry name" value="Duffy-antigen binding domain"/>
    <property type="match status" value="1"/>
</dbReference>
<dbReference type="AlphaFoldDB" id="Q1L091"/>
<gene>
    <name evidence="2" type="primary">var</name>
</gene>
<dbReference type="GO" id="GO:0016020">
    <property type="term" value="C:membrane"/>
    <property type="evidence" value="ECO:0007669"/>
    <property type="project" value="InterPro"/>
</dbReference>
<dbReference type="SUPFAM" id="SSF140924">
    <property type="entry name" value="Duffy binding domain-like"/>
    <property type="match status" value="1"/>
</dbReference>